<reference evidence="2 3" key="1">
    <citation type="journal article" date="2013" name="Genome Announc.">
        <title>Draft genome sequence of MKD8, a conjugal recipient Mycobacterium smegmatis strain.</title>
        <authorList>
            <person name="Gray T.A."/>
            <person name="Palumbo M.J."/>
            <person name="Derbyshire K.M."/>
        </authorList>
    </citation>
    <scope>NUCLEOTIDE SEQUENCE [LARGE SCALE GENOMIC DNA]</scope>
    <source>
        <strain evidence="2 3">MKD8</strain>
    </source>
</reference>
<evidence type="ECO:0000256" key="1">
    <source>
        <dbReference type="SAM" id="Phobius"/>
    </source>
</evidence>
<evidence type="ECO:0000313" key="2">
    <source>
        <dbReference type="EMBL" id="AWT53467.1"/>
    </source>
</evidence>
<keyword evidence="1" id="KW-0472">Membrane</keyword>
<dbReference type="AlphaFoldDB" id="A0A2U9PP26"/>
<sequence length="34" mass="3695">MRANYLTLRLTLRVLVMMLTGAALIAMAAYSGAH</sequence>
<proteinExistence type="predicted"/>
<evidence type="ECO:0000313" key="3">
    <source>
        <dbReference type="Proteomes" id="UP000011200"/>
    </source>
</evidence>
<gene>
    <name evidence="2" type="ORF">D806_024880</name>
</gene>
<dbReference type="Proteomes" id="UP000011200">
    <property type="component" value="Chromosome"/>
</dbReference>
<accession>A0A2U9PP26</accession>
<protein>
    <submittedName>
        <fullName evidence="2">Uncharacterized protein</fullName>
    </submittedName>
</protein>
<organism evidence="2 3">
    <name type="scientific">Mycolicibacterium smegmatis (strain MKD8)</name>
    <name type="common">Mycobacterium smegmatis</name>
    <dbReference type="NCBI Taxonomy" id="1214915"/>
    <lineage>
        <taxon>Bacteria</taxon>
        <taxon>Bacillati</taxon>
        <taxon>Actinomycetota</taxon>
        <taxon>Actinomycetes</taxon>
        <taxon>Mycobacteriales</taxon>
        <taxon>Mycobacteriaceae</taxon>
        <taxon>Mycolicibacterium</taxon>
    </lineage>
</organism>
<reference evidence="3" key="2">
    <citation type="submission" date="2018-03" db="EMBL/GenBank/DDBJ databases">
        <authorList>
            <person name="Derbyshire K."/>
            <person name="Gray T.A."/>
            <person name="Champion M."/>
        </authorList>
    </citation>
    <scope>NUCLEOTIDE SEQUENCE [LARGE SCALE GENOMIC DNA]</scope>
    <source>
        <strain evidence="3">MKD8</strain>
    </source>
</reference>
<feature type="transmembrane region" description="Helical" evidence="1">
    <location>
        <begin position="12"/>
        <end position="33"/>
    </location>
</feature>
<keyword evidence="1" id="KW-1133">Transmembrane helix</keyword>
<name>A0A2U9PP26_MYCSE</name>
<dbReference type="EMBL" id="CP027541">
    <property type="protein sequence ID" value="AWT53467.1"/>
    <property type="molecule type" value="Genomic_DNA"/>
</dbReference>
<keyword evidence="1" id="KW-0812">Transmembrane</keyword>